<dbReference type="EMBL" id="JADFTS010000001">
    <property type="protein sequence ID" value="KAF9624380.1"/>
    <property type="molecule type" value="Genomic_DNA"/>
</dbReference>
<gene>
    <name evidence="1" type="ORF">IFM89_010547</name>
</gene>
<keyword evidence="2" id="KW-1185">Reference proteome</keyword>
<name>A0A835ISN7_9MAGN</name>
<comment type="caution">
    <text evidence="1">The sequence shown here is derived from an EMBL/GenBank/DDBJ whole genome shotgun (WGS) entry which is preliminary data.</text>
</comment>
<dbReference type="AlphaFoldDB" id="A0A835ISN7"/>
<dbReference type="OrthoDB" id="1931061at2759"/>
<reference evidence="1 2" key="1">
    <citation type="submission" date="2020-10" db="EMBL/GenBank/DDBJ databases">
        <title>The Coptis chinensis genome and diversification of protoberbering-type alkaloids.</title>
        <authorList>
            <person name="Wang B."/>
            <person name="Shu S."/>
            <person name="Song C."/>
            <person name="Liu Y."/>
        </authorList>
    </citation>
    <scope>NUCLEOTIDE SEQUENCE [LARGE SCALE GENOMIC DNA]</scope>
    <source>
        <strain evidence="1">HL-2020</strain>
        <tissue evidence="1">Leaf</tissue>
    </source>
</reference>
<protein>
    <submittedName>
        <fullName evidence="1">Uncharacterized protein</fullName>
    </submittedName>
</protein>
<accession>A0A835ISN7</accession>
<evidence type="ECO:0000313" key="2">
    <source>
        <dbReference type="Proteomes" id="UP000631114"/>
    </source>
</evidence>
<dbReference type="Proteomes" id="UP000631114">
    <property type="component" value="Unassembled WGS sequence"/>
</dbReference>
<organism evidence="1 2">
    <name type="scientific">Coptis chinensis</name>
    <dbReference type="NCBI Taxonomy" id="261450"/>
    <lineage>
        <taxon>Eukaryota</taxon>
        <taxon>Viridiplantae</taxon>
        <taxon>Streptophyta</taxon>
        <taxon>Embryophyta</taxon>
        <taxon>Tracheophyta</taxon>
        <taxon>Spermatophyta</taxon>
        <taxon>Magnoliopsida</taxon>
        <taxon>Ranunculales</taxon>
        <taxon>Ranunculaceae</taxon>
        <taxon>Coptidoideae</taxon>
        <taxon>Coptis</taxon>
    </lineage>
</organism>
<proteinExistence type="predicted"/>
<sequence length="112" mass="13060">MSFVLSYDDDVLNNLDIKTLREMINALDQKPSMDNGSELIKEELKKLTGVYFTFEIKITPFNLKDQNKSFTITKIFHIDRDIQIGGIHKNVQKDEIVIDQQDNLRIARKKAF</sequence>
<evidence type="ECO:0000313" key="1">
    <source>
        <dbReference type="EMBL" id="KAF9624380.1"/>
    </source>
</evidence>